<protein>
    <submittedName>
        <fullName evidence="5">Glycoside hydrolase family 31</fullName>
    </submittedName>
</protein>
<evidence type="ECO:0000259" key="3">
    <source>
        <dbReference type="Pfam" id="PF01055"/>
    </source>
</evidence>
<evidence type="ECO:0000259" key="4">
    <source>
        <dbReference type="Pfam" id="PF21365"/>
    </source>
</evidence>
<dbReference type="Proteomes" id="UP000001662">
    <property type="component" value="Chromosome"/>
</dbReference>
<evidence type="ECO:0000313" key="5">
    <source>
        <dbReference type="EMBL" id="ADL03800.1"/>
    </source>
</evidence>
<dbReference type="PANTHER" id="PTHR43863">
    <property type="entry name" value="HYDROLASE, PUTATIVE (AFU_ORTHOLOGUE AFUA_1G03140)-RELATED"/>
    <property type="match status" value="1"/>
</dbReference>
<proteinExistence type="inferred from homology"/>
<dbReference type="InterPro" id="IPR051816">
    <property type="entry name" value="Glycosyl_Hydrolase_31"/>
</dbReference>
<organism evidence="5 6">
    <name type="scientific">Lacrimispora saccharolytica (strain ATCC 35040 / DSM 2544 / NRCC 2533 / WM1)</name>
    <name type="common">Clostridium saccharolyticum</name>
    <dbReference type="NCBI Taxonomy" id="610130"/>
    <lineage>
        <taxon>Bacteria</taxon>
        <taxon>Bacillati</taxon>
        <taxon>Bacillota</taxon>
        <taxon>Clostridia</taxon>
        <taxon>Lachnospirales</taxon>
        <taxon>Lachnospiraceae</taxon>
        <taxon>Lacrimispora</taxon>
    </lineage>
</organism>
<evidence type="ECO:0000256" key="1">
    <source>
        <dbReference type="ARBA" id="ARBA00007806"/>
    </source>
</evidence>
<dbReference type="InterPro" id="IPR013780">
    <property type="entry name" value="Glyco_hydro_b"/>
</dbReference>
<evidence type="ECO:0000313" key="6">
    <source>
        <dbReference type="Proteomes" id="UP000001662"/>
    </source>
</evidence>
<dbReference type="EMBL" id="CP002109">
    <property type="protein sequence ID" value="ADL03800.1"/>
    <property type="molecule type" value="Genomic_DNA"/>
</dbReference>
<dbReference type="Gene3D" id="2.60.40.1180">
    <property type="entry name" value="Golgi alpha-mannosidase II"/>
    <property type="match status" value="1"/>
</dbReference>
<dbReference type="InterPro" id="IPR048395">
    <property type="entry name" value="Glyco_hydro_31_C"/>
</dbReference>
<keyword evidence="6" id="KW-1185">Reference proteome</keyword>
<gene>
    <name evidence="5" type="ordered locus">Closa_1193</name>
</gene>
<keyword evidence="2 5" id="KW-0378">Hydrolase</keyword>
<keyword evidence="2" id="KW-0326">Glycosidase</keyword>
<dbReference type="AlphaFoldDB" id="D9R848"/>
<dbReference type="Pfam" id="PF01055">
    <property type="entry name" value="Glyco_hydro_31_2nd"/>
    <property type="match status" value="1"/>
</dbReference>
<accession>D9R848</accession>
<sequence length="544" mass="61451">MKCLLAGQAVYGFGERFDALNQEGLARENHVYETFTNQGASTYLPIPFALTDGGGGLYVDTLEKFTVFTEKTDEGILFTLPDQYDVRTFTGKPLEVLKEFTALTGRPRLPPDWAFGLWMSANRWDSQAVVEEVVEEAVRQGMKPSVVVIEAWSDEATFYRFDKERFPDPERMIRDLHEKGIRLILWQVPVLKKLEPWRICPEHEADCAEAVQKGFVVTNADGSPYLIPEGRWFGGSMIPDFTNPAACEWWFEKRQYLLDMGVDGFKTDGGEFVYDDGARFFDGRTGSQMKNGYAMVYTKAYTDFIGDVRILFSRAGYTGAQTTPMHWAGDQQSTWEELRHVVTAGLNAGLSGLPFWGFDLAGFAGKLPSAELYLRSFCMACFAPVMQWHSEPASGQFSELLAASEEAINDRSPWNMAKVTGRPEIIDICRKFTKERERLLPYILKEAKVSANTGRPLMAALVIDWPEDKEACAVDDEYMFGSRLLVAPVLEEGVTGRGVYLPKGNWNDYWTGEQTVGPCRLYKECRAGELLVWRLNESNPHKPK</sequence>
<dbReference type="InterPro" id="IPR017853">
    <property type="entry name" value="GH"/>
</dbReference>
<dbReference type="GO" id="GO:0030246">
    <property type="term" value="F:carbohydrate binding"/>
    <property type="evidence" value="ECO:0007669"/>
    <property type="project" value="InterPro"/>
</dbReference>
<reference evidence="5" key="1">
    <citation type="submission" date="2010-07" db="EMBL/GenBank/DDBJ databases">
        <title>Complete sequence of Clostridium saccharolyticum WM1.</title>
        <authorList>
            <consortium name="US DOE Joint Genome Institute"/>
            <person name="Lucas S."/>
            <person name="Copeland A."/>
            <person name="Lapidus A."/>
            <person name="Cheng J.-F."/>
            <person name="Bruce D."/>
            <person name="Goodwin L."/>
            <person name="Pitluck S."/>
            <person name="Chertkov O."/>
            <person name="Detter J.C."/>
            <person name="Han C."/>
            <person name="Tapia R."/>
            <person name="Land M."/>
            <person name="Hauser L."/>
            <person name="Chang Y.-J."/>
            <person name="Jeffries C."/>
            <person name="Kyrpides N."/>
            <person name="Ivanova N."/>
            <person name="Mikhailova N."/>
            <person name="Mouttaki H."/>
            <person name="Lin L."/>
            <person name="Zhou J."/>
            <person name="Hemme C.L."/>
            <person name="Woyke T."/>
        </authorList>
    </citation>
    <scope>NUCLEOTIDE SEQUENCE [LARGE SCALE GENOMIC DNA]</scope>
    <source>
        <strain evidence="5">WM1</strain>
    </source>
</reference>
<evidence type="ECO:0000256" key="2">
    <source>
        <dbReference type="RuleBase" id="RU361185"/>
    </source>
</evidence>
<dbReference type="CDD" id="cd06597">
    <property type="entry name" value="GH31_transferase_CtsY"/>
    <property type="match status" value="1"/>
</dbReference>
<dbReference type="SUPFAM" id="SSF51445">
    <property type="entry name" value="(Trans)glycosidases"/>
    <property type="match status" value="1"/>
</dbReference>
<dbReference type="GO" id="GO:0005975">
    <property type="term" value="P:carbohydrate metabolic process"/>
    <property type="evidence" value="ECO:0007669"/>
    <property type="project" value="InterPro"/>
</dbReference>
<dbReference type="OrthoDB" id="176168at2"/>
<dbReference type="InterPro" id="IPR011013">
    <property type="entry name" value="Gal_mutarotase_sf_dom"/>
</dbReference>
<dbReference type="Gene3D" id="3.20.20.80">
    <property type="entry name" value="Glycosidases"/>
    <property type="match status" value="1"/>
</dbReference>
<dbReference type="CAZy" id="GH31">
    <property type="family name" value="Glycoside Hydrolase Family 31"/>
</dbReference>
<dbReference type="Pfam" id="PF21365">
    <property type="entry name" value="Glyco_hydro_31_3rd"/>
    <property type="match status" value="1"/>
</dbReference>
<dbReference type="SUPFAM" id="SSF74650">
    <property type="entry name" value="Galactose mutarotase-like"/>
    <property type="match status" value="1"/>
</dbReference>
<dbReference type="PaxDb" id="610130-Closa_1193"/>
<dbReference type="SUPFAM" id="SSF51011">
    <property type="entry name" value="Glycosyl hydrolase domain"/>
    <property type="match status" value="1"/>
</dbReference>
<dbReference type="GO" id="GO:0004553">
    <property type="term" value="F:hydrolase activity, hydrolyzing O-glycosyl compounds"/>
    <property type="evidence" value="ECO:0007669"/>
    <property type="project" value="InterPro"/>
</dbReference>
<dbReference type="RefSeq" id="WP_013271895.1">
    <property type="nucleotide sequence ID" value="NC_014376.1"/>
</dbReference>
<feature type="domain" description="Glycosyl hydrolase family 31 C-terminal" evidence="4">
    <location>
        <begin position="454"/>
        <end position="517"/>
    </location>
</feature>
<name>D9R848_LACSW</name>
<dbReference type="KEGG" id="csh:Closa_1193"/>
<dbReference type="STRING" id="610130.Closa_1193"/>
<dbReference type="Gene3D" id="2.60.40.1760">
    <property type="entry name" value="glycosyl hydrolase (family 31)"/>
    <property type="match status" value="1"/>
</dbReference>
<dbReference type="InterPro" id="IPR000322">
    <property type="entry name" value="Glyco_hydro_31_TIM"/>
</dbReference>
<dbReference type="CDD" id="cd14752">
    <property type="entry name" value="GH31_N"/>
    <property type="match status" value="1"/>
</dbReference>
<dbReference type="PANTHER" id="PTHR43863:SF2">
    <property type="entry name" value="MALTASE-GLUCOAMYLASE"/>
    <property type="match status" value="1"/>
</dbReference>
<comment type="similarity">
    <text evidence="1 2">Belongs to the glycosyl hydrolase 31 family.</text>
</comment>
<dbReference type="HOGENOM" id="CLU_009658_1_0_9"/>
<dbReference type="eggNOG" id="COG1501">
    <property type="taxonomic scope" value="Bacteria"/>
</dbReference>
<feature type="domain" description="Glycoside hydrolase family 31 TIM barrel" evidence="3">
    <location>
        <begin position="107"/>
        <end position="444"/>
    </location>
</feature>